<keyword evidence="3" id="KW-1185">Reference proteome</keyword>
<dbReference type="OrthoDB" id="1260873at2"/>
<organism evidence="2 3">
    <name type="scientific">Flavobacterium zepuense</name>
    <dbReference type="NCBI Taxonomy" id="2593302"/>
    <lineage>
        <taxon>Bacteria</taxon>
        <taxon>Pseudomonadati</taxon>
        <taxon>Bacteroidota</taxon>
        <taxon>Flavobacteriia</taxon>
        <taxon>Flavobacteriales</taxon>
        <taxon>Flavobacteriaceae</taxon>
        <taxon>Flavobacterium</taxon>
    </lineage>
</organism>
<comment type="caution">
    <text evidence="2">The sequence shown here is derived from an EMBL/GenBank/DDBJ whole genome shotgun (WGS) entry which is preliminary data.</text>
</comment>
<dbReference type="AlphaFoldDB" id="A0A552UZI2"/>
<sequence>MKNRKINKFDTVYHSTEPNILKFIGTPKRTDKFIQKLLIAVVKEELEENIKLKTAASLRKLINCEDIAVLSDSYNKIALAIGMRKGTVSDTFNANSKPSSSTLFMIINAMGYSLSDFAKVYESLTDVEVKEFKVSKNQK</sequence>
<proteinExistence type="predicted"/>
<dbReference type="SUPFAM" id="SSF47413">
    <property type="entry name" value="lambda repressor-like DNA-binding domains"/>
    <property type="match status" value="1"/>
</dbReference>
<dbReference type="RefSeq" id="WP_143373883.1">
    <property type="nucleotide sequence ID" value="NZ_VJVZ01000008.1"/>
</dbReference>
<evidence type="ECO:0000313" key="2">
    <source>
        <dbReference type="EMBL" id="TRW23626.1"/>
    </source>
</evidence>
<dbReference type="EMBL" id="VJVZ01000008">
    <property type="protein sequence ID" value="TRW23626.1"/>
    <property type="molecule type" value="Genomic_DNA"/>
</dbReference>
<feature type="domain" description="HTH cro/C1-type" evidence="1">
    <location>
        <begin position="78"/>
        <end position="117"/>
    </location>
</feature>
<dbReference type="PROSITE" id="PS50943">
    <property type="entry name" value="HTH_CROC1"/>
    <property type="match status" value="1"/>
</dbReference>
<dbReference type="Gene3D" id="1.10.260.40">
    <property type="entry name" value="lambda repressor-like DNA-binding domains"/>
    <property type="match status" value="1"/>
</dbReference>
<evidence type="ECO:0000313" key="3">
    <source>
        <dbReference type="Proteomes" id="UP000320643"/>
    </source>
</evidence>
<gene>
    <name evidence="2" type="ORF">FMM05_13275</name>
</gene>
<dbReference type="GO" id="GO:0003677">
    <property type="term" value="F:DNA binding"/>
    <property type="evidence" value="ECO:0007669"/>
    <property type="project" value="InterPro"/>
</dbReference>
<name>A0A552UZI2_9FLAO</name>
<accession>A0A552UZI2</accession>
<dbReference type="InterPro" id="IPR001387">
    <property type="entry name" value="Cro/C1-type_HTH"/>
</dbReference>
<evidence type="ECO:0000259" key="1">
    <source>
        <dbReference type="PROSITE" id="PS50943"/>
    </source>
</evidence>
<reference evidence="2 3" key="1">
    <citation type="submission" date="2019-07" db="EMBL/GenBank/DDBJ databases">
        <title>Flavobacterium sp. nov., isolated from glacier ice.</title>
        <authorList>
            <person name="Liu Q."/>
            <person name="Xin Y.-H."/>
        </authorList>
    </citation>
    <scope>NUCLEOTIDE SEQUENCE [LARGE SCALE GENOMIC DNA]</scope>
    <source>
        <strain evidence="2 3">ZT4R6</strain>
    </source>
</reference>
<dbReference type="InterPro" id="IPR010982">
    <property type="entry name" value="Lambda_DNA-bd_dom_sf"/>
</dbReference>
<dbReference type="Proteomes" id="UP000320643">
    <property type="component" value="Unassembled WGS sequence"/>
</dbReference>
<protein>
    <recommendedName>
        <fullName evidence="1">HTH cro/C1-type domain-containing protein</fullName>
    </recommendedName>
</protein>